<evidence type="ECO:0000256" key="12">
    <source>
        <dbReference type="ARBA" id="ARBA00038905"/>
    </source>
</evidence>
<dbReference type="SUPFAM" id="SSF55811">
    <property type="entry name" value="Nudix"/>
    <property type="match status" value="1"/>
</dbReference>
<comment type="catalytic activity">
    <reaction evidence="10">
        <text>8-oxo-dGTP + H2O = 8-oxo-dGMP + diphosphate + H(+)</text>
        <dbReference type="Rhea" id="RHEA:31575"/>
        <dbReference type="ChEBI" id="CHEBI:15377"/>
        <dbReference type="ChEBI" id="CHEBI:15378"/>
        <dbReference type="ChEBI" id="CHEBI:33019"/>
        <dbReference type="ChEBI" id="CHEBI:63224"/>
        <dbReference type="ChEBI" id="CHEBI:77896"/>
        <dbReference type="EC" id="3.6.1.55"/>
    </reaction>
</comment>
<evidence type="ECO:0000313" key="18">
    <source>
        <dbReference type="EMBL" id="MTD33489.1"/>
    </source>
</evidence>
<comment type="caution">
    <text evidence="18">The sequence shown here is derived from an EMBL/GenBank/DDBJ whole genome shotgun (WGS) entry which is preliminary data.</text>
</comment>
<evidence type="ECO:0000313" key="19">
    <source>
        <dbReference type="Proteomes" id="UP000446658"/>
    </source>
</evidence>
<evidence type="ECO:0000256" key="13">
    <source>
        <dbReference type="ARBA" id="ARBA00040794"/>
    </source>
</evidence>
<dbReference type="InterPro" id="IPR020476">
    <property type="entry name" value="Nudix_hydrolase"/>
</dbReference>
<evidence type="ECO:0000259" key="17">
    <source>
        <dbReference type="PROSITE" id="PS51462"/>
    </source>
</evidence>
<keyword evidence="8" id="KW-0460">Magnesium</keyword>
<evidence type="ECO:0000256" key="5">
    <source>
        <dbReference type="ARBA" id="ARBA00022723"/>
    </source>
</evidence>
<dbReference type="EMBL" id="WLYX01000001">
    <property type="protein sequence ID" value="MTD33489.1"/>
    <property type="molecule type" value="Genomic_DNA"/>
</dbReference>
<evidence type="ECO:0000256" key="1">
    <source>
        <dbReference type="ARBA" id="ARBA00001946"/>
    </source>
</evidence>
<dbReference type="Gene3D" id="3.20.20.70">
    <property type="entry name" value="Aldolase class I"/>
    <property type="match status" value="1"/>
</dbReference>
<dbReference type="Pfam" id="PF00293">
    <property type="entry name" value="NUDIX"/>
    <property type="match status" value="1"/>
</dbReference>
<dbReference type="CDD" id="cd03425">
    <property type="entry name" value="NUDIX_MutT_NudA_like"/>
    <property type="match status" value="1"/>
</dbReference>
<evidence type="ECO:0000256" key="4">
    <source>
        <dbReference type="ARBA" id="ARBA00022705"/>
    </source>
</evidence>
<comment type="cofactor">
    <cofactor evidence="1">
        <name>Mg(2+)</name>
        <dbReference type="ChEBI" id="CHEBI:18420"/>
    </cofactor>
</comment>
<keyword evidence="9" id="KW-0234">DNA repair</keyword>
<comment type="catalytic activity">
    <reaction evidence="11">
        <text>8-oxo-GTP + H2O = 8-oxo-GMP + diphosphate + H(+)</text>
        <dbReference type="Rhea" id="RHEA:67616"/>
        <dbReference type="ChEBI" id="CHEBI:15377"/>
        <dbReference type="ChEBI" id="CHEBI:15378"/>
        <dbReference type="ChEBI" id="CHEBI:33019"/>
        <dbReference type="ChEBI" id="CHEBI:143553"/>
        <dbReference type="ChEBI" id="CHEBI:145694"/>
    </reaction>
</comment>
<dbReference type="GO" id="GO:0035539">
    <property type="term" value="F:8-oxo-7,8-dihydrodeoxyguanosine triphosphate pyrophosphatase activity"/>
    <property type="evidence" value="ECO:0007669"/>
    <property type="project" value="UniProtKB-EC"/>
</dbReference>
<dbReference type="InterPro" id="IPR036206">
    <property type="entry name" value="ThiamineP_synth_sf"/>
</dbReference>
<dbReference type="InterPro" id="IPR022998">
    <property type="entry name" value="ThiamineP_synth_TenI"/>
</dbReference>
<dbReference type="CDD" id="cd00564">
    <property type="entry name" value="TMP_TenI"/>
    <property type="match status" value="1"/>
</dbReference>
<dbReference type="PROSITE" id="PS51462">
    <property type="entry name" value="NUDIX"/>
    <property type="match status" value="1"/>
</dbReference>
<dbReference type="GO" id="GO:0044716">
    <property type="term" value="F:8-oxo-GDP phosphatase activity"/>
    <property type="evidence" value="ECO:0007669"/>
    <property type="project" value="TreeGrafter"/>
</dbReference>
<protein>
    <recommendedName>
        <fullName evidence="13">8-oxo-dGTP diphosphatase</fullName>
        <ecNumber evidence="12">3.6.1.55</ecNumber>
    </recommendedName>
    <alternativeName>
        <fullName evidence="16">7,8-dihydro-8-oxoguanine-triphosphatase</fullName>
    </alternativeName>
    <alternativeName>
        <fullName evidence="15">Mutator protein MutT</fullName>
    </alternativeName>
    <alternativeName>
        <fullName evidence="14">dGTP pyrophosphohydrolase</fullName>
    </alternativeName>
</protein>
<evidence type="ECO:0000256" key="6">
    <source>
        <dbReference type="ARBA" id="ARBA00022763"/>
    </source>
</evidence>
<dbReference type="GO" id="GO:0046872">
    <property type="term" value="F:metal ion binding"/>
    <property type="evidence" value="ECO:0007669"/>
    <property type="project" value="UniProtKB-KW"/>
</dbReference>
<comment type="similarity">
    <text evidence="2">Belongs to the Nudix hydrolase family.</text>
</comment>
<dbReference type="PANTHER" id="PTHR47707:SF1">
    <property type="entry name" value="NUDIX HYDROLASE FAMILY PROTEIN"/>
    <property type="match status" value="1"/>
</dbReference>
<keyword evidence="6" id="KW-0227">DNA damage</keyword>
<evidence type="ECO:0000256" key="7">
    <source>
        <dbReference type="ARBA" id="ARBA00022801"/>
    </source>
</evidence>
<proteinExistence type="inferred from homology"/>
<keyword evidence="19" id="KW-1185">Reference proteome</keyword>
<dbReference type="GO" id="GO:0009228">
    <property type="term" value="P:thiamine biosynthetic process"/>
    <property type="evidence" value="ECO:0007669"/>
    <property type="project" value="UniProtKB-KW"/>
</dbReference>
<organism evidence="18 19">
    <name type="scientific">Paludibacterium denitrificans</name>
    <dbReference type="NCBI Taxonomy" id="2675226"/>
    <lineage>
        <taxon>Bacteria</taxon>
        <taxon>Pseudomonadati</taxon>
        <taxon>Pseudomonadota</taxon>
        <taxon>Betaproteobacteria</taxon>
        <taxon>Neisseriales</taxon>
        <taxon>Chromobacteriaceae</taxon>
        <taxon>Paludibacterium</taxon>
    </lineage>
</organism>
<dbReference type="RefSeq" id="WP_230370453.1">
    <property type="nucleotide sequence ID" value="NZ_WLYX01000001.1"/>
</dbReference>
<evidence type="ECO:0000256" key="8">
    <source>
        <dbReference type="ARBA" id="ARBA00022842"/>
    </source>
</evidence>
<dbReference type="GO" id="GO:0044715">
    <property type="term" value="F:8-oxo-dGDP phosphatase activity"/>
    <property type="evidence" value="ECO:0007669"/>
    <property type="project" value="TreeGrafter"/>
</dbReference>
<dbReference type="InterPro" id="IPR000086">
    <property type="entry name" value="NUDIX_hydrolase_dom"/>
</dbReference>
<dbReference type="PRINTS" id="PR00502">
    <property type="entry name" value="NUDIXFAMILY"/>
</dbReference>
<dbReference type="InterPro" id="IPR047127">
    <property type="entry name" value="MutT-like"/>
</dbReference>
<evidence type="ECO:0000256" key="10">
    <source>
        <dbReference type="ARBA" id="ARBA00035861"/>
    </source>
</evidence>
<evidence type="ECO:0000256" key="14">
    <source>
        <dbReference type="ARBA" id="ARBA00041592"/>
    </source>
</evidence>
<dbReference type="NCBIfam" id="NF006530">
    <property type="entry name" value="PRK08999.1"/>
    <property type="match status" value="1"/>
</dbReference>
<dbReference type="Proteomes" id="UP000446658">
    <property type="component" value="Unassembled WGS sequence"/>
</dbReference>
<feature type="domain" description="Nudix hydrolase" evidence="17">
    <location>
        <begin position="1"/>
        <end position="106"/>
    </location>
</feature>
<keyword evidence="7 18" id="KW-0378">Hydrolase</keyword>
<keyword evidence="4" id="KW-0235">DNA replication</keyword>
<dbReference type="SUPFAM" id="SSF51391">
    <property type="entry name" value="Thiamin phosphate synthase"/>
    <property type="match status" value="1"/>
</dbReference>
<dbReference type="InterPro" id="IPR013785">
    <property type="entry name" value="Aldolase_TIM"/>
</dbReference>
<evidence type="ECO:0000256" key="9">
    <source>
        <dbReference type="ARBA" id="ARBA00023204"/>
    </source>
</evidence>
<evidence type="ECO:0000256" key="11">
    <source>
        <dbReference type="ARBA" id="ARBA00036904"/>
    </source>
</evidence>
<reference evidence="18 19" key="1">
    <citation type="submission" date="2019-11" db="EMBL/GenBank/DDBJ databases">
        <title>Draft genome sequence of Paludibacterium sp. dN18-1.</title>
        <authorList>
            <person name="Im W.-T."/>
        </authorList>
    </citation>
    <scope>NUCLEOTIDE SEQUENCE [LARGE SCALE GENOMIC DNA]</scope>
    <source>
        <strain evidence="19">dN 18-1</strain>
    </source>
</reference>
<evidence type="ECO:0000256" key="16">
    <source>
        <dbReference type="ARBA" id="ARBA00042798"/>
    </source>
</evidence>
<name>A0A844GCV6_9NEIS</name>
<dbReference type="GO" id="GO:0006260">
    <property type="term" value="P:DNA replication"/>
    <property type="evidence" value="ECO:0007669"/>
    <property type="project" value="UniProtKB-KW"/>
</dbReference>
<keyword evidence="3" id="KW-0515">Mutator protein</keyword>
<dbReference type="InterPro" id="IPR015797">
    <property type="entry name" value="NUDIX_hydrolase-like_dom_sf"/>
</dbReference>
<dbReference type="AlphaFoldDB" id="A0A844GCV6"/>
<gene>
    <name evidence="18" type="ORF">GKE73_11490</name>
</gene>
<evidence type="ECO:0000256" key="2">
    <source>
        <dbReference type="ARBA" id="ARBA00005582"/>
    </source>
</evidence>
<dbReference type="Pfam" id="PF02581">
    <property type="entry name" value="TMP-TENI"/>
    <property type="match status" value="1"/>
</dbReference>
<evidence type="ECO:0000256" key="3">
    <source>
        <dbReference type="ARBA" id="ARBA00022457"/>
    </source>
</evidence>
<sequence>MGKPYAGYWEFPGGKVEAGETPFAALVREFHEEMAIEVTQATPWLTKTHHYEHASVHLRFYRIWARQGEPQPQEGQQFARQIPGQYSVGPMLLTNGPILKSLELPDVYAITCAHEIGVERQLQRLAEKAYPLVQVREPQMDRQQLAAFVQQVAAIVHPRQGKLVVNADPAWLAGWPVDGVHLASQRLAALSERPDFARVGASVHHAAELQRAGELGLDYALLGHVCPTPSHADSTPLGWDGFECRLAAGTPLPVYALGGLTAVDLPQARAHGAHGVALMRGAWA</sequence>
<dbReference type="GO" id="GO:0008413">
    <property type="term" value="F:8-oxo-7,8-dihydroguanosine triphosphate pyrophosphatase activity"/>
    <property type="evidence" value="ECO:0007669"/>
    <property type="project" value="TreeGrafter"/>
</dbReference>
<dbReference type="PANTHER" id="PTHR47707">
    <property type="entry name" value="8-OXO-DGTP DIPHOSPHATASE"/>
    <property type="match status" value="1"/>
</dbReference>
<evidence type="ECO:0000256" key="15">
    <source>
        <dbReference type="ARBA" id="ARBA00041979"/>
    </source>
</evidence>
<dbReference type="Gene3D" id="3.90.79.10">
    <property type="entry name" value="Nucleoside Triphosphate Pyrophosphohydrolase"/>
    <property type="match status" value="1"/>
</dbReference>
<dbReference type="EC" id="3.6.1.55" evidence="12"/>
<keyword evidence="5" id="KW-0479">Metal-binding</keyword>
<accession>A0A844GCV6</accession>
<dbReference type="GO" id="GO:0006281">
    <property type="term" value="P:DNA repair"/>
    <property type="evidence" value="ECO:0007669"/>
    <property type="project" value="UniProtKB-KW"/>
</dbReference>